<dbReference type="RefSeq" id="WP_123946141.1">
    <property type="nucleotide sequence ID" value="NZ_CABLBX010000013.1"/>
</dbReference>
<comment type="caution">
    <text evidence="1">The sequence shown here is derived from an EMBL/GenBank/DDBJ whole genome shotgun (WGS) entry which is preliminary data.</text>
</comment>
<proteinExistence type="predicted"/>
<protein>
    <submittedName>
        <fullName evidence="1">Uncharacterized protein</fullName>
    </submittedName>
</protein>
<dbReference type="EMBL" id="UHIP01000002">
    <property type="protein sequence ID" value="SUQ26794.1"/>
    <property type="molecule type" value="Genomic_DNA"/>
</dbReference>
<gene>
    <name evidence="1" type="ORF">NCTC11327_03658</name>
</gene>
<organism evidence="1 2">
    <name type="scientific">Vibrio fluvialis</name>
    <dbReference type="NCBI Taxonomy" id="676"/>
    <lineage>
        <taxon>Bacteria</taxon>
        <taxon>Pseudomonadati</taxon>
        <taxon>Pseudomonadota</taxon>
        <taxon>Gammaproteobacteria</taxon>
        <taxon>Vibrionales</taxon>
        <taxon>Vibrionaceae</taxon>
        <taxon>Vibrio</taxon>
    </lineage>
</organism>
<reference evidence="1 2" key="1">
    <citation type="submission" date="2018-06" db="EMBL/GenBank/DDBJ databases">
        <authorList>
            <consortium name="Pathogen Informatics"/>
            <person name="Doyle S."/>
        </authorList>
    </citation>
    <scope>NUCLEOTIDE SEQUENCE [LARGE SCALE GENOMIC DNA]</scope>
    <source>
        <strain evidence="1 2">NCTC11327</strain>
    </source>
</reference>
<dbReference type="GeneID" id="29383511"/>
<dbReference type="AlphaFoldDB" id="A0AAX2LXH3"/>
<sequence>MTLWNDSRRAVCMTLLGATALSGCSVTPTGPIASYSDNARQVSQQIDGLISDYNASARNEVLANLTTSPNKVTKQSLQTAAQAGLGNLDGNALYQANQALLTYSQALYQLSTTASNQEMARAGVKLADALSDLDHAYQKWGKASVISDEQAARSSRIISEAFAVYTDRQRAKAIRDLVMAADPLVQSLSRHVAKQILRQDFSQRLEVAKNIELSLYLTAVNNTSRQDLLLRRQAVEQSYQRYSAMLASLAAVESSARALHEMASAHHVIASEVQAGRFDSSRIIDAVQHLKRTHKLFSSVEDMVNTCLSQVIIDQNGARCPE</sequence>
<evidence type="ECO:0000313" key="2">
    <source>
        <dbReference type="Proteomes" id="UP000254626"/>
    </source>
</evidence>
<dbReference type="Proteomes" id="UP000254626">
    <property type="component" value="Unassembled WGS sequence"/>
</dbReference>
<accession>A0AAX2LXH3</accession>
<evidence type="ECO:0000313" key="1">
    <source>
        <dbReference type="EMBL" id="SUQ26794.1"/>
    </source>
</evidence>
<name>A0AAX2LXH3_VIBFL</name>